<dbReference type="STRING" id="81408.B4119_0549"/>
<dbReference type="GO" id="GO:0019441">
    <property type="term" value="P:L-tryptophan catabolic process to kynurenine"/>
    <property type="evidence" value="ECO:0007669"/>
    <property type="project" value="InterPro"/>
</dbReference>
<sequence length="373" mass="42764">MTLVNEKNVIIYQLKVFRRDVVTILTKVGFTIDALYPLGDFSRFVVYDLPNYNMNNNFSALIESGKNLLPSMDLVLHIAYEEPFDVRVRAMGDLGIFLVSCKRTEISQTIVEPIICRLKLLASTTGLVPRDTYSSYITHNPTDALRTFTGDQSEVGFIRQHQKSDEAIKPAVDRMLLLQEEPYREDRFDLLRSVISSLKVLKEENAAVHKRVDPIFFMTCFRNYFFPIEIDGQLYNAPSGVHIANIIILDVVSGCTDAPYYETVKELLPYLEPGDQLKINHAMSSVSLKDRYLEDYKANIRDTTKELTLLAEIYQGLLNFRNVHQGLVTRYIRKQDPSVTIGTGGFPFDTFLQERIDMVKSSRDSVRKRYEGQ</sequence>
<dbReference type="Pfam" id="PF08933">
    <property type="entry name" value="PrnB"/>
    <property type="match status" value="1"/>
</dbReference>
<dbReference type="PATRIC" id="fig|81408.3.peg.2820"/>
<reference evidence="1 2" key="1">
    <citation type="submission" date="2016-01" db="EMBL/GenBank/DDBJ databases">
        <title>Draft Genome Sequences of Seven Thermophilic Sporeformers Isolated from Foods.</title>
        <authorList>
            <person name="Berendsen E.M."/>
            <person name="Wells-Bennik M.H."/>
            <person name="Krawcyk A.O."/>
            <person name="De Jong A."/>
            <person name="Holsappel S."/>
            <person name="Eijlander R.T."/>
            <person name="Kuipers O.P."/>
        </authorList>
    </citation>
    <scope>NUCLEOTIDE SEQUENCE [LARGE SCALE GENOMIC DNA]</scope>
    <source>
        <strain evidence="1 2">B4119</strain>
    </source>
</reference>
<dbReference type="Proteomes" id="UP000075455">
    <property type="component" value="Unassembled WGS sequence"/>
</dbReference>
<evidence type="ECO:0000313" key="1">
    <source>
        <dbReference type="EMBL" id="KYD16843.1"/>
    </source>
</evidence>
<accession>A0A150LX49</accession>
<dbReference type="AlphaFoldDB" id="A0A150LX49"/>
<name>A0A150LX49_9BACL</name>
<organism evidence="1 2">
    <name type="scientific">Saccharococcus caldoxylosilyticus</name>
    <dbReference type="NCBI Taxonomy" id="81408"/>
    <lineage>
        <taxon>Bacteria</taxon>
        <taxon>Bacillati</taxon>
        <taxon>Bacillota</taxon>
        <taxon>Bacilli</taxon>
        <taxon>Bacillales</taxon>
        <taxon>Anoxybacillaceae</taxon>
        <taxon>Saccharococcus</taxon>
    </lineage>
</organism>
<protein>
    <submittedName>
        <fullName evidence="1">Uncharacterized protein</fullName>
    </submittedName>
</protein>
<dbReference type="GO" id="GO:0046872">
    <property type="term" value="F:metal ion binding"/>
    <property type="evidence" value="ECO:0007669"/>
    <property type="project" value="InterPro"/>
</dbReference>
<proteinExistence type="predicted"/>
<evidence type="ECO:0000313" key="2">
    <source>
        <dbReference type="Proteomes" id="UP000075455"/>
    </source>
</evidence>
<dbReference type="Gene3D" id="1.20.58.1320">
    <property type="match status" value="1"/>
</dbReference>
<dbReference type="GO" id="GO:0020037">
    <property type="term" value="F:heme binding"/>
    <property type="evidence" value="ECO:0007669"/>
    <property type="project" value="InterPro"/>
</dbReference>
<dbReference type="InterPro" id="IPR037217">
    <property type="entry name" value="Trp/Indoleamine_2_3_dOase-like"/>
</dbReference>
<dbReference type="Gene3D" id="1.20.58.480">
    <property type="match status" value="1"/>
</dbReference>
<gene>
    <name evidence="1" type="ORF">B4119_0549</name>
</gene>
<dbReference type="EMBL" id="LQYS01000028">
    <property type="protein sequence ID" value="KYD16843.1"/>
    <property type="molecule type" value="Genomic_DNA"/>
</dbReference>
<comment type="caution">
    <text evidence="1">The sequence shown here is derived from an EMBL/GenBank/DDBJ whole genome shotgun (WGS) entry which is preliminary data.</text>
</comment>
<dbReference type="InterPro" id="IPR015029">
    <property type="entry name" value="PrnB"/>
</dbReference>
<dbReference type="SUPFAM" id="SSF140959">
    <property type="entry name" value="Indolic compounds 2,3-dioxygenase-like"/>
    <property type="match status" value="1"/>
</dbReference>